<dbReference type="PROSITE" id="PS51832">
    <property type="entry name" value="HD_GYP"/>
    <property type="match status" value="1"/>
</dbReference>
<evidence type="ECO:0000313" key="2">
    <source>
        <dbReference type="EMBL" id="GAG06131.1"/>
    </source>
</evidence>
<gene>
    <name evidence="2" type="ORF">S01H1_44278</name>
</gene>
<dbReference type="SUPFAM" id="SSF109604">
    <property type="entry name" value="HD-domain/PDEase-like"/>
    <property type="match status" value="1"/>
</dbReference>
<name>X0W072_9ZZZZ</name>
<dbReference type="Gene3D" id="1.10.3210.10">
    <property type="entry name" value="Hypothetical protein af1432"/>
    <property type="match status" value="1"/>
</dbReference>
<sequence>VAEIVLQHHEKVNGSGYPNGLKGDEILIEAKILCVADVIEAMSSYRAYRPSHSIKEALKELTKNKGTLYDSMVVDACKALFKYKGAKFNFLQ</sequence>
<dbReference type="InterPro" id="IPR003607">
    <property type="entry name" value="HD/PDEase_dom"/>
</dbReference>
<reference evidence="2" key="1">
    <citation type="journal article" date="2014" name="Front. Microbiol.">
        <title>High frequency of phylogenetically diverse reductive dehalogenase-homologous genes in deep subseafloor sedimentary metagenomes.</title>
        <authorList>
            <person name="Kawai M."/>
            <person name="Futagami T."/>
            <person name="Toyoda A."/>
            <person name="Takaki Y."/>
            <person name="Nishi S."/>
            <person name="Hori S."/>
            <person name="Arai W."/>
            <person name="Tsubouchi T."/>
            <person name="Morono Y."/>
            <person name="Uchiyama I."/>
            <person name="Ito T."/>
            <person name="Fujiyama A."/>
            <person name="Inagaki F."/>
            <person name="Takami H."/>
        </authorList>
    </citation>
    <scope>NUCLEOTIDE SEQUENCE</scope>
    <source>
        <strain evidence="2">Expedition CK06-06</strain>
    </source>
</reference>
<accession>X0W072</accession>
<evidence type="ECO:0000259" key="1">
    <source>
        <dbReference type="PROSITE" id="PS51832"/>
    </source>
</evidence>
<proteinExistence type="predicted"/>
<dbReference type="Pfam" id="PF13487">
    <property type="entry name" value="HD_5"/>
    <property type="match status" value="1"/>
</dbReference>
<protein>
    <recommendedName>
        <fullName evidence="1">HD-GYP domain-containing protein</fullName>
    </recommendedName>
</protein>
<dbReference type="EMBL" id="BARS01028240">
    <property type="protein sequence ID" value="GAG06131.1"/>
    <property type="molecule type" value="Genomic_DNA"/>
</dbReference>
<dbReference type="InterPro" id="IPR037522">
    <property type="entry name" value="HD_GYP_dom"/>
</dbReference>
<feature type="domain" description="HD-GYP" evidence="1">
    <location>
        <begin position="1"/>
        <end position="92"/>
    </location>
</feature>
<organism evidence="2">
    <name type="scientific">marine sediment metagenome</name>
    <dbReference type="NCBI Taxonomy" id="412755"/>
    <lineage>
        <taxon>unclassified sequences</taxon>
        <taxon>metagenomes</taxon>
        <taxon>ecological metagenomes</taxon>
    </lineage>
</organism>
<dbReference type="AlphaFoldDB" id="X0W072"/>
<dbReference type="PANTHER" id="PTHR43155:SF2">
    <property type="entry name" value="CYCLIC DI-GMP PHOSPHODIESTERASE PA4108"/>
    <property type="match status" value="1"/>
</dbReference>
<comment type="caution">
    <text evidence="2">The sequence shown here is derived from an EMBL/GenBank/DDBJ whole genome shotgun (WGS) entry which is preliminary data.</text>
</comment>
<dbReference type="CDD" id="cd00077">
    <property type="entry name" value="HDc"/>
    <property type="match status" value="1"/>
</dbReference>
<dbReference type="PANTHER" id="PTHR43155">
    <property type="entry name" value="CYCLIC DI-GMP PHOSPHODIESTERASE PA4108-RELATED"/>
    <property type="match status" value="1"/>
</dbReference>
<feature type="non-terminal residue" evidence="2">
    <location>
        <position position="1"/>
    </location>
</feature>